<evidence type="ECO:0000313" key="2">
    <source>
        <dbReference type="EMBL" id="MFC4247895.1"/>
    </source>
</evidence>
<protein>
    <submittedName>
        <fullName evidence="2">Uncharacterized protein</fullName>
    </submittedName>
</protein>
<dbReference type="AlphaFoldDB" id="A0ABD5P1C7"/>
<dbReference type="EMBL" id="JBHSDJ010000105">
    <property type="protein sequence ID" value="MFC4247895.1"/>
    <property type="molecule type" value="Genomic_DNA"/>
</dbReference>
<dbReference type="Proteomes" id="UP001595821">
    <property type="component" value="Unassembled WGS sequence"/>
</dbReference>
<feature type="transmembrane region" description="Helical" evidence="1">
    <location>
        <begin position="23"/>
        <end position="43"/>
    </location>
</feature>
<dbReference type="GeneID" id="71856334"/>
<gene>
    <name evidence="2" type="ORF">ACFOZ7_13220</name>
</gene>
<keyword evidence="1" id="KW-0472">Membrane</keyword>
<sequence length="77" mass="8231">MDRDDTSSGETVRPRATILSRSLLTWFELLIVGIVGGALGTVTSGPVPFVVYLATSLASVGIIFYNVDAMVADRLEE</sequence>
<keyword evidence="1" id="KW-1133">Transmembrane helix</keyword>
<reference evidence="2 3" key="1">
    <citation type="journal article" date="2014" name="Int. J. Syst. Evol. Microbiol.">
        <title>Complete genome sequence of Corynebacterium casei LMG S-19264T (=DSM 44701T), isolated from a smear-ripened cheese.</title>
        <authorList>
            <consortium name="US DOE Joint Genome Institute (JGI-PGF)"/>
            <person name="Walter F."/>
            <person name="Albersmeier A."/>
            <person name="Kalinowski J."/>
            <person name="Ruckert C."/>
        </authorList>
    </citation>
    <scope>NUCLEOTIDE SEQUENCE [LARGE SCALE GENOMIC DNA]</scope>
    <source>
        <strain evidence="2 3">IBRC-M 10912</strain>
    </source>
</reference>
<accession>A0ABD5P1C7</accession>
<evidence type="ECO:0000256" key="1">
    <source>
        <dbReference type="SAM" id="Phobius"/>
    </source>
</evidence>
<name>A0ABD5P1C7_9EURY</name>
<organism evidence="2 3">
    <name type="scientific">Natribaculum luteum</name>
    <dbReference type="NCBI Taxonomy" id="1586232"/>
    <lineage>
        <taxon>Archaea</taxon>
        <taxon>Methanobacteriati</taxon>
        <taxon>Methanobacteriota</taxon>
        <taxon>Stenosarchaea group</taxon>
        <taxon>Halobacteria</taxon>
        <taxon>Halobacteriales</taxon>
        <taxon>Natrialbaceae</taxon>
        <taxon>Natribaculum</taxon>
    </lineage>
</organism>
<feature type="transmembrane region" description="Helical" evidence="1">
    <location>
        <begin position="49"/>
        <end position="67"/>
    </location>
</feature>
<evidence type="ECO:0000313" key="3">
    <source>
        <dbReference type="Proteomes" id="UP001595821"/>
    </source>
</evidence>
<dbReference type="RefSeq" id="WP_246975417.1">
    <property type="nucleotide sequence ID" value="NZ_CP095398.1"/>
</dbReference>
<comment type="caution">
    <text evidence="2">The sequence shown here is derived from an EMBL/GenBank/DDBJ whole genome shotgun (WGS) entry which is preliminary data.</text>
</comment>
<keyword evidence="1" id="KW-0812">Transmembrane</keyword>
<proteinExistence type="predicted"/>